<proteinExistence type="predicted"/>
<dbReference type="AlphaFoldDB" id="A0A6G1HEL8"/>
<evidence type="ECO:0000313" key="1">
    <source>
        <dbReference type="EMBL" id="KAF1991517.1"/>
    </source>
</evidence>
<keyword evidence="2" id="KW-1185">Reference proteome</keyword>
<accession>A0A6G1HEL8</accession>
<dbReference type="Proteomes" id="UP000800041">
    <property type="component" value="Unassembled WGS sequence"/>
</dbReference>
<organism evidence="1 2">
    <name type="scientific">Aulographum hederae CBS 113979</name>
    <dbReference type="NCBI Taxonomy" id="1176131"/>
    <lineage>
        <taxon>Eukaryota</taxon>
        <taxon>Fungi</taxon>
        <taxon>Dikarya</taxon>
        <taxon>Ascomycota</taxon>
        <taxon>Pezizomycotina</taxon>
        <taxon>Dothideomycetes</taxon>
        <taxon>Pleosporomycetidae</taxon>
        <taxon>Aulographales</taxon>
        <taxon>Aulographaceae</taxon>
    </lineage>
</organism>
<name>A0A6G1HEL8_9PEZI</name>
<dbReference type="EMBL" id="ML977139">
    <property type="protein sequence ID" value="KAF1991517.1"/>
    <property type="molecule type" value="Genomic_DNA"/>
</dbReference>
<evidence type="ECO:0000313" key="2">
    <source>
        <dbReference type="Proteomes" id="UP000800041"/>
    </source>
</evidence>
<gene>
    <name evidence="1" type="ORF">K402DRAFT_127187</name>
</gene>
<sequence>MLMLHARVPLDATTPAAGVMPRSRASLCVLRLPHHMLTSSPLPQAVLTRSSLWSLVLLMSPSKAGDLNDSFLRNALHLVALVDRRQAEDRPRPPPPPKTVCTCPKQSTISITLAGVPWIIATKEHYARRSLARLFLLFVFAVCSGARRMPSNLLLHPRCSCTESHLSRAWRMICSAASSKRSRAADGLSLPHCFGSPRLPELP</sequence>
<protein>
    <submittedName>
        <fullName evidence="1">Uncharacterized protein</fullName>
    </submittedName>
</protein>
<reference evidence="1" key="1">
    <citation type="journal article" date="2020" name="Stud. Mycol.">
        <title>101 Dothideomycetes genomes: a test case for predicting lifestyles and emergence of pathogens.</title>
        <authorList>
            <person name="Haridas S."/>
            <person name="Albert R."/>
            <person name="Binder M."/>
            <person name="Bloem J."/>
            <person name="Labutti K."/>
            <person name="Salamov A."/>
            <person name="Andreopoulos B."/>
            <person name="Baker S."/>
            <person name="Barry K."/>
            <person name="Bills G."/>
            <person name="Bluhm B."/>
            <person name="Cannon C."/>
            <person name="Castanera R."/>
            <person name="Culley D."/>
            <person name="Daum C."/>
            <person name="Ezra D."/>
            <person name="Gonzalez J."/>
            <person name="Henrissat B."/>
            <person name="Kuo A."/>
            <person name="Liang C."/>
            <person name="Lipzen A."/>
            <person name="Lutzoni F."/>
            <person name="Magnuson J."/>
            <person name="Mondo S."/>
            <person name="Nolan M."/>
            <person name="Ohm R."/>
            <person name="Pangilinan J."/>
            <person name="Park H.-J."/>
            <person name="Ramirez L."/>
            <person name="Alfaro M."/>
            <person name="Sun H."/>
            <person name="Tritt A."/>
            <person name="Yoshinaga Y."/>
            <person name="Zwiers L.-H."/>
            <person name="Turgeon B."/>
            <person name="Goodwin S."/>
            <person name="Spatafora J."/>
            <person name="Crous P."/>
            <person name="Grigoriev I."/>
        </authorList>
    </citation>
    <scope>NUCLEOTIDE SEQUENCE</scope>
    <source>
        <strain evidence="1">CBS 113979</strain>
    </source>
</reference>